<sequence length="80" mass="8730">MADEHVDHVADGRDHVSSNRHYGSGSAIHRSKTALPPDVAGGAYTKEAEEADRKQNREADDHLEDREAARGQEDSIAPQP</sequence>
<proteinExistence type="predicted"/>
<dbReference type="Proteomes" id="UP001196413">
    <property type="component" value="Unassembled WGS sequence"/>
</dbReference>
<dbReference type="EMBL" id="JAHQIW010001965">
    <property type="protein sequence ID" value="KAJ1354106.1"/>
    <property type="molecule type" value="Genomic_DNA"/>
</dbReference>
<evidence type="ECO:0000313" key="3">
    <source>
        <dbReference type="Proteomes" id="UP001196413"/>
    </source>
</evidence>
<evidence type="ECO:0000313" key="2">
    <source>
        <dbReference type="EMBL" id="KAJ1354106.1"/>
    </source>
</evidence>
<feature type="region of interest" description="Disordered" evidence="1">
    <location>
        <begin position="1"/>
        <end position="80"/>
    </location>
</feature>
<feature type="compositionally biased region" description="Basic and acidic residues" evidence="1">
    <location>
        <begin position="46"/>
        <end position="73"/>
    </location>
</feature>
<name>A0AAD5MU76_PARTN</name>
<keyword evidence="3" id="KW-1185">Reference proteome</keyword>
<comment type="caution">
    <text evidence="2">The sequence shown here is derived from an EMBL/GenBank/DDBJ whole genome shotgun (WGS) entry which is preliminary data.</text>
</comment>
<reference evidence="2" key="1">
    <citation type="submission" date="2021-06" db="EMBL/GenBank/DDBJ databases">
        <title>Parelaphostrongylus tenuis whole genome reference sequence.</title>
        <authorList>
            <person name="Garwood T.J."/>
            <person name="Larsen P.A."/>
            <person name="Fountain-Jones N.M."/>
            <person name="Garbe J.R."/>
            <person name="Macchietto M.G."/>
            <person name="Kania S.A."/>
            <person name="Gerhold R.W."/>
            <person name="Richards J.E."/>
            <person name="Wolf T.M."/>
        </authorList>
    </citation>
    <scope>NUCLEOTIDE SEQUENCE</scope>
    <source>
        <strain evidence="2">MNPRO001-30</strain>
        <tissue evidence="2">Meninges</tissue>
    </source>
</reference>
<evidence type="ECO:0000256" key="1">
    <source>
        <dbReference type="SAM" id="MobiDB-lite"/>
    </source>
</evidence>
<gene>
    <name evidence="2" type="ORF">KIN20_010924</name>
</gene>
<accession>A0AAD5MU76</accession>
<feature type="compositionally biased region" description="Basic and acidic residues" evidence="1">
    <location>
        <begin position="1"/>
        <end position="17"/>
    </location>
</feature>
<organism evidence="2 3">
    <name type="scientific">Parelaphostrongylus tenuis</name>
    <name type="common">Meningeal worm</name>
    <dbReference type="NCBI Taxonomy" id="148309"/>
    <lineage>
        <taxon>Eukaryota</taxon>
        <taxon>Metazoa</taxon>
        <taxon>Ecdysozoa</taxon>
        <taxon>Nematoda</taxon>
        <taxon>Chromadorea</taxon>
        <taxon>Rhabditida</taxon>
        <taxon>Rhabditina</taxon>
        <taxon>Rhabditomorpha</taxon>
        <taxon>Strongyloidea</taxon>
        <taxon>Metastrongylidae</taxon>
        <taxon>Parelaphostrongylus</taxon>
    </lineage>
</organism>
<dbReference type="AlphaFoldDB" id="A0AAD5MU76"/>
<protein>
    <submittedName>
        <fullName evidence="2">Uncharacterized protein</fullName>
    </submittedName>
</protein>